<proteinExistence type="predicted"/>
<reference evidence="4" key="1">
    <citation type="journal article" date="2019" name="Int. J. Syst. Evol. Microbiol.">
        <title>The Global Catalogue of Microorganisms (GCM) 10K type strain sequencing project: providing services to taxonomists for standard genome sequencing and annotation.</title>
        <authorList>
            <consortium name="The Broad Institute Genomics Platform"/>
            <consortium name="The Broad Institute Genome Sequencing Center for Infectious Disease"/>
            <person name="Wu L."/>
            <person name="Ma J."/>
        </authorList>
    </citation>
    <scope>NUCLEOTIDE SEQUENCE [LARGE SCALE GENOMIC DNA]</scope>
    <source>
        <strain evidence="4">JCM 18715</strain>
    </source>
</reference>
<evidence type="ECO:0000259" key="2">
    <source>
        <dbReference type="SMART" id="SM00834"/>
    </source>
</evidence>
<gene>
    <name evidence="3" type="ORF">GCM10025770_37160</name>
</gene>
<dbReference type="EMBL" id="BAABLD010000017">
    <property type="protein sequence ID" value="GAA5171866.1"/>
    <property type="molecule type" value="Genomic_DNA"/>
</dbReference>
<dbReference type="InterPro" id="IPR013429">
    <property type="entry name" value="Regulatory_FmdB_Zinc_ribbon"/>
</dbReference>
<evidence type="ECO:0000313" key="4">
    <source>
        <dbReference type="Proteomes" id="UP001500547"/>
    </source>
</evidence>
<dbReference type="Proteomes" id="UP001500547">
    <property type="component" value="Unassembled WGS sequence"/>
</dbReference>
<dbReference type="NCBIfam" id="TIGR02605">
    <property type="entry name" value="CxxC_CxxC_SSSS"/>
    <property type="match status" value="1"/>
</dbReference>
<keyword evidence="4" id="KW-1185">Reference proteome</keyword>
<protein>
    <submittedName>
        <fullName evidence="3">Zinc ribbon domain-containing protein</fullName>
    </submittedName>
</protein>
<dbReference type="SMART" id="SM00834">
    <property type="entry name" value="CxxC_CXXC_SSSS"/>
    <property type="match status" value="1"/>
</dbReference>
<evidence type="ECO:0000313" key="3">
    <source>
        <dbReference type="EMBL" id="GAA5171866.1"/>
    </source>
</evidence>
<dbReference type="Pfam" id="PF09723">
    <property type="entry name" value="Zn_ribbon_8"/>
    <property type="match status" value="1"/>
</dbReference>
<feature type="region of interest" description="Disordered" evidence="1">
    <location>
        <begin position="60"/>
        <end position="79"/>
    </location>
</feature>
<accession>A0ABP9R5H9</accession>
<evidence type="ECO:0000256" key="1">
    <source>
        <dbReference type="SAM" id="MobiDB-lite"/>
    </source>
</evidence>
<comment type="caution">
    <text evidence="3">The sequence shown here is derived from an EMBL/GenBank/DDBJ whole genome shotgun (WGS) entry which is preliminary data.</text>
</comment>
<dbReference type="RefSeq" id="WP_345534610.1">
    <property type="nucleotide sequence ID" value="NZ_BAABLD010000017.1"/>
</dbReference>
<sequence length="79" mass="8631">MPLFDFHCRDCDKTSELLVRSSDTPACPHCGSAEIDKLVSMPAEPGKSKGIIQRARAQAAKEGHMSNFSAGERKKLLKT</sequence>
<feature type="domain" description="Putative regulatory protein FmdB zinc ribbon" evidence="2">
    <location>
        <begin position="1"/>
        <end position="40"/>
    </location>
</feature>
<organism evidence="3 4">
    <name type="scientific">Viridibacterium curvum</name>
    <dbReference type="NCBI Taxonomy" id="1101404"/>
    <lineage>
        <taxon>Bacteria</taxon>
        <taxon>Pseudomonadati</taxon>
        <taxon>Pseudomonadota</taxon>
        <taxon>Betaproteobacteria</taxon>
        <taxon>Rhodocyclales</taxon>
        <taxon>Rhodocyclaceae</taxon>
        <taxon>Viridibacterium</taxon>
    </lineage>
</organism>
<name>A0ABP9R5H9_9RHOO</name>